<dbReference type="RefSeq" id="XP_820023.1">
    <property type="nucleotide sequence ID" value="XM_814930.1"/>
</dbReference>
<protein>
    <recommendedName>
        <fullName evidence="3">Surface protease GP63</fullName>
    </recommendedName>
</protein>
<dbReference type="KEGG" id="tcr:504239.380"/>
<reference evidence="1 2" key="1">
    <citation type="journal article" date="2005" name="Science">
        <title>The genome sequence of Trypanosoma cruzi, etiologic agent of Chagas disease.</title>
        <authorList>
            <person name="El-Sayed N.M."/>
            <person name="Myler P.J."/>
            <person name="Bartholomeu D.C."/>
            <person name="Nilsson D."/>
            <person name="Aggarwal G."/>
            <person name="Tran A.N."/>
            <person name="Ghedin E."/>
            <person name="Worthey E.A."/>
            <person name="Delcher A.L."/>
            <person name="Blandin G."/>
            <person name="Westenberger S.J."/>
            <person name="Caler E."/>
            <person name="Cerqueira G.C."/>
            <person name="Branche C."/>
            <person name="Haas B."/>
            <person name="Anupama A."/>
            <person name="Arner E."/>
            <person name="Aslund L."/>
            <person name="Attipoe P."/>
            <person name="Bontempi E."/>
            <person name="Bringaud F."/>
            <person name="Burton P."/>
            <person name="Cadag E."/>
            <person name="Campbell D.A."/>
            <person name="Carrington M."/>
            <person name="Crabtree J."/>
            <person name="Darban H."/>
            <person name="da Silveira J.F."/>
            <person name="de Jong P."/>
            <person name="Edwards K."/>
            <person name="Englund P.T."/>
            <person name="Fazelina G."/>
            <person name="Feldblyum T."/>
            <person name="Ferella M."/>
            <person name="Frasch A.C."/>
            <person name="Gull K."/>
            <person name="Horn D."/>
            <person name="Hou L."/>
            <person name="Huang Y."/>
            <person name="Kindlund E."/>
            <person name="Klingbeil M."/>
            <person name="Kluge S."/>
            <person name="Koo H."/>
            <person name="Lacerda D."/>
            <person name="Levin M.J."/>
            <person name="Lorenzi H."/>
            <person name="Louie T."/>
            <person name="Machado C.R."/>
            <person name="McCulloch R."/>
            <person name="McKenna A."/>
            <person name="Mizuno Y."/>
            <person name="Mottram J.C."/>
            <person name="Nelson S."/>
            <person name="Ochaya S."/>
            <person name="Osoegawa K."/>
            <person name="Pai G."/>
            <person name="Parsons M."/>
            <person name="Pentony M."/>
            <person name="Pettersson U."/>
            <person name="Pop M."/>
            <person name="Ramirez J.L."/>
            <person name="Rinta J."/>
            <person name="Robertson L."/>
            <person name="Salzberg S.L."/>
            <person name="Sanchez D.O."/>
            <person name="Seyler A."/>
            <person name="Sharma R."/>
            <person name="Shetty J."/>
            <person name="Simpson A.J."/>
            <person name="Sisk E."/>
            <person name="Tammi M.T."/>
            <person name="Tarleton R."/>
            <person name="Teixeira S."/>
            <person name="Van Aken S."/>
            <person name="Vogt C."/>
            <person name="Ward P.N."/>
            <person name="Wickstead B."/>
            <person name="Wortman J."/>
            <person name="White O."/>
            <person name="Fraser C.M."/>
            <person name="Stuart K.D."/>
            <person name="Andersson B."/>
        </authorList>
    </citation>
    <scope>NUCLEOTIDE SEQUENCE [LARGE SCALE GENOMIC DNA]</scope>
    <source>
        <strain evidence="1 2">CL Brener</strain>
    </source>
</reference>
<dbReference type="AlphaFoldDB" id="Q4E057"/>
<evidence type="ECO:0000313" key="1">
    <source>
        <dbReference type="EMBL" id="EAN98172.1"/>
    </source>
</evidence>
<keyword evidence="2" id="KW-1185">Reference proteome</keyword>
<comment type="caution">
    <text evidence="1">The sequence shown here is derived from an EMBL/GenBank/DDBJ whole genome shotgun (WGS) entry which is preliminary data.</text>
</comment>
<sequence>MLRVGSLFQWLVCRRSIHEMSTKRPMDSCPITDPVLDVRDIEGVIWRGEYLSAMPGDEPSSWCLDTLPNNTTDARNLEETHLSAALHAALRCLGMQVHLEVTEEGNVRCVPCTDGATIAWATRPYDGGNVICRDHAQVCTISANSGSLLPVVPWDGEERGCGAGRFHRHLLNKDYQGHLSPLRRALRPAVENHRRMSTLLLLRSIRCQRRSGSSQDAPKYRKKLLSVAGIEAARRTAGRTRLRLPVMTLLLLLVPVRCFCLPLLPPW</sequence>
<dbReference type="InParanoid" id="Q4E057"/>
<evidence type="ECO:0008006" key="3">
    <source>
        <dbReference type="Google" id="ProtNLM"/>
    </source>
</evidence>
<proteinExistence type="predicted"/>
<gene>
    <name evidence="1" type="ORF">Tc00.1047053504239.380</name>
</gene>
<dbReference type="Proteomes" id="UP000002296">
    <property type="component" value="Unassembled WGS sequence"/>
</dbReference>
<dbReference type="PaxDb" id="353153-Q4E057"/>
<name>Q4E057_TRYCC</name>
<organism evidence="1 2">
    <name type="scientific">Trypanosoma cruzi (strain CL Brener)</name>
    <dbReference type="NCBI Taxonomy" id="353153"/>
    <lineage>
        <taxon>Eukaryota</taxon>
        <taxon>Discoba</taxon>
        <taxon>Euglenozoa</taxon>
        <taxon>Kinetoplastea</taxon>
        <taxon>Metakinetoplastina</taxon>
        <taxon>Trypanosomatida</taxon>
        <taxon>Trypanosomatidae</taxon>
        <taxon>Trypanosoma</taxon>
        <taxon>Schizotrypanum</taxon>
    </lineage>
</organism>
<dbReference type="GeneID" id="3552570"/>
<accession>Q4E057</accession>
<evidence type="ECO:0000313" key="2">
    <source>
        <dbReference type="Proteomes" id="UP000002296"/>
    </source>
</evidence>
<dbReference type="Gene3D" id="2.30.34.10">
    <property type="entry name" value="Leishmanolysin domain 4"/>
    <property type="match status" value="1"/>
</dbReference>
<dbReference type="EMBL" id="AAHK01000068">
    <property type="protein sequence ID" value="EAN98172.1"/>
    <property type="molecule type" value="Genomic_DNA"/>
</dbReference>
<dbReference type="SUPFAM" id="SSF55486">
    <property type="entry name" value="Metalloproteases ('zincins'), catalytic domain"/>
    <property type="match status" value="1"/>
</dbReference>